<protein>
    <recommendedName>
        <fullName evidence="2">EthD domain-containing protein</fullName>
    </recommendedName>
</protein>
<reference evidence="3" key="1">
    <citation type="journal article" date="2020" name="Stud. Mycol.">
        <title>101 Dothideomycetes genomes: a test case for predicting lifestyles and emergence of pathogens.</title>
        <authorList>
            <person name="Haridas S."/>
            <person name="Albert R."/>
            <person name="Binder M."/>
            <person name="Bloem J."/>
            <person name="Labutti K."/>
            <person name="Salamov A."/>
            <person name="Andreopoulos B."/>
            <person name="Baker S."/>
            <person name="Barry K."/>
            <person name="Bills G."/>
            <person name="Bluhm B."/>
            <person name="Cannon C."/>
            <person name="Castanera R."/>
            <person name="Culley D."/>
            <person name="Daum C."/>
            <person name="Ezra D."/>
            <person name="Gonzalez J."/>
            <person name="Henrissat B."/>
            <person name="Kuo A."/>
            <person name="Liang C."/>
            <person name="Lipzen A."/>
            <person name="Lutzoni F."/>
            <person name="Magnuson J."/>
            <person name="Mondo S."/>
            <person name="Nolan M."/>
            <person name="Ohm R."/>
            <person name="Pangilinan J."/>
            <person name="Park H.-J."/>
            <person name="Ramirez L."/>
            <person name="Alfaro M."/>
            <person name="Sun H."/>
            <person name="Tritt A."/>
            <person name="Yoshinaga Y."/>
            <person name="Zwiers L.-H."/>
            <person name="Turgeon B."/>
            <person name="Goodwin S."/>
            <person name="Spatafora J."/>
            <person name="Crous P."/>
            <person name="Grigoriev I."/>
        </authorList>
    </citation>
    <scope>NUCLEOTIDE SEQUENCE</scope>
    <source>
        <strain evidence="3">CBS 133067</strain>
    </source>
</reference>
<dbReference type="EMBL" id="ML978140">
    <property type="protein sequence ID" value="KAF2093014.1"/>
    <property type="molecule type" value="Genomic_DNA"/>
</dbReference>
<dbReference type="Gene3D" id="3.30.70.100">
    <property type="match status" value="1"/>
</dbReference>
<keyword evidence="4" id="KW-1185">Reference proteome</keyword>
<feature type="domain" description="EthD" evidence="2">
    <location>
        <begin position="17"/>
        <end position="128"/>
    </location>
</feature>
<dbReference type="SUPFAM" id="SSF54909">
    <property type="entry name" value="Dimeric alpha+beta barrel"/>
    <property type="match status" value="1"/>
</dbReference>
<evidence type="ECO:0000313" key="4">
    <source>
        <dbReference type="Proteomes" id="UP000799772"/>
    </source>
</evidence>
<dbReference type="GO" id="GO:0016491">
    <property type="term" value="F:oxidoreductase activity"/>
    <property type="evidence" value="ECO:0007669"/>
    <property type="project" value="InterPro"/>
</dbReference>
<dbReference type="OrthoDB" id="3454835at2759"/>
<sequence>METQREVLCLTILGFKRPGMKDEDYRNYMLNVHAPLVSGMMEKYGFRRWTMVRPKDETLKLAKEFQTHNTDQTRDLMKEIYDPQFANVARYDSCIQIVFPDIACFVRMKADPYFRSEVGPDHEKFADTKASQMTIGWFTEVLRDGKFVGGVEKRTAKAVDAVPADGNTQLYRSFCGEL</sequence>
<proteinExistence type="inferred from homology"/>
<gene>
    <name evidence="3" type="ORF">NA57DRAFT_81695</name>
</gene>
<evidence type="ECO:0000256" key="1">
    <source>
        <dbReference type="ARBA" id="ARBA00005986"/>
    </source>
</evidence>
<organism evidence="3 4">
    <name type="scientific">Rhizodiscina lignyota</name>
    <dbReference type="NCBI Taxonomy" id="1504668"/>
    <lineage>
        <taxon>Eukaryota</taxon>
        <taxon>Fungi</taxon>
        <taxon>Dikarya</taxon>
        <taxon>Ascomycota</taxon>
        <taxon>Pezizomycotina</taxon>
        <taxon>Dothideomycetes</taxon>
        <taxon>Pleosporomycetidae</taxon>
        <taxon>Aulographales</taxon>
        <taxon>Rhizodiscinaceae</taxon>
        <taxon>Rhizodiscina</taxon>
    </lineage>
</organism>
<dbReference type="InterPro" id="IPR011008">
    <property type="entry name" value="Dimeric_a/b-barrel"/>
</dbReference>
<name>A0A9P4I3I6_9PEZI</name>
<dbReference type="InterPro" id="IPR009799">
    <property type="entry name" value="EthD_dom"/>
</dbReference>
<dbReference type="AlphaFoldDB" id="A0A9P4I3I6"/>
<accession>A0A9P4I3I6</accession>
<dbReference type="Pfam" id="PF07110">
    <property type="entry name" value="EthD"/>
    <property type="match status" value="1"/>
</dbReference>
<comment type="caution">
    <text evidence="3">The sequence shown here is derived from an EMBL/GenBank/DDBJ whole genome shotgun (WGS) entry which is preliminary data.</text>
</comment>
<evidence type="ECO:0000259" key="2">
    <source>
        <dbReference type="Pfam" id="PF07110"/>
    </source>
</evidence>
<dbReference type="Proteomes" id="UP000799772">
    <property type="component" value="Unassembled WGS sequence"/>
</dbReference>
<comment type="similarity">
    <text evidence="1">Belongs to the tpcK family.</text>
</comment>
<evidence type="ECO:0000313" key="3">
    <source>
        <dbReference type="EMBL" id="KAF2093014.1"/>
    </source>
</evidence>